<evidence type="ECO:0000256" key="1">
    <source>
        <dbReference type="SAM" id="MobiDB-lite"/>
    </source>
</evidence>
<sequence length="195" mass="20839">MRHPDDRPGAVDPPLVDPAERERLRGLPRPAPHTAAELAALTGLLTAPRPRTTAVVVGHGRDTASSEAAAAFAETWEARGGTVLTVVDWPETAASWLRAARRMTAESPDAWVVAAAVPGFVQLARRLRHSTSWEPSRTYCFGSLGDPRALALAGSGVLYGLRGASADGGTWEVRGGWITEFPARRDDDRARSAAR</sequence>
<keyword evidence="3" id="KW-1185">Reference proteome</keyword>
<dbReference type="Gene3D" id="3.40.50.2300">
    <property type="match status" value="1"/>
</dbReference>
<organism evidence="2 3">
    <name type="scientific">Streptomyces roseolilacinus</name>
    <dbReference type="NCBI Taxonomy" id="66904"/>
    <lineage>
        <taxon>Bacteria</taxon>
        <taxon>Bacillati</taxon>
        <taxon>Actinomycetota</taxon>
        <taxon>Actinomycetes</taxon>
        <taxon>Kitasatosporales</taxon>
        <taxon>Streptomycetaceae</taxon>
        <taxon>Streptomyces</taxon>
    </lineage>
</organism>
<proteinExistence type="predicted"/>
<reference evidence="2" key="2">
    <citation type="submission" date="2020-09" db="EMBL/GenBank/DDBJ databases">
        <authorList>
            <person name="Sun Q."/>
            <person name="Ohkuma M."/>
        </authorList>
    </citation>
    <scope>NUCLEOTIDE SEQUENCE</scope>
    <source>
        <strain evidence="2">JCM 4335</strain>
    </source>
</reference>
<comment type="caution">
    <text evidence="2">The sequence shown here is derived from an EMBL/GenBank/DDBJ whole genome shotgun (WGS) entry which is preliminary data.</text>
</comment>
<dbReference type="SUPFAM" id="SSF53822">
    <property type="entry name" value="Periplasmic binding protein-like I"/>
    <property type="match status" value="1"/>
</dbReference>
<dbReference type="Proteomes" id="UP000654123">
    <property type="component" value="Unassembled WGS sequence"/>
</dbReference>
<evidence type="ECO:0000313" key="2">
    <source>
        <dbReference type="EMBL" id="GGQ09262.1"/>
    </source>
</evidence>
<dbReference type="EMBL" id="BMSV01000005">
    <property type="protein sequence ID" value="GGQ09262.1"/>
    <property type="molecule type" value="Genomic_DNA"/>
</dbReference>
<evidence type="ECO:0008006" key="4">
    <source>
        <dbReference type="Google" id="ProtNLM"/>
    </source>
</evidence>
<gene>
    <name evidence="2" type="ORF">GCM10010249_29710</name>
</gene>
<feature type="region of interest" description="Disordered" evidence="1">
    <location>
        <begin position="1"/>
        <end position="31"/>
    </location>
</feature>
<reference evidence="2" key="1">
    <citation type="journal article" date="2014" name="Int. J. Syst. Evol. Microbiol.">
        <title>Complete genome sequence of Corynebacterium casei LMG S-19264T (=DSM 44701T), isolated from a smear-ripened cheese.</title>
        <authorList>
            <consortium name="US DOE Joint Genome Institute (JGI-PGF)"/>
            <person name="Walter F."/>
            <person name="Albersmeier A."/>
            <person name="Kalinowski J."/>
            <person name="Ruckert C."/>
        </authorList>
    </citation>
    <scope>NUCLEOTIDE SEQUENCE</scope>
    <source>
        <strain evidence="2">JCM 4335</strain>
    </source>
</reference>
<evidence type="ECO:0000313" key="3">
    <source>
        <dbReference type="Proteomes" id="UP000654123"/>
    </source>
</evidence>
<dbReference type="RefSeq" id="WP_189533833.1">
    <property type="nucleotide sequence ID" value="NZ_BMSV01000005.1"/>
</dbReference>
<dbReference type="InterPro" id="IPR028082">
    <property type="entry name" value="Peripla_BP_I"/>
</dbReference>
<dbReference type="AlphaFoldDB" id="A0A918B037"/>
<name>A0A918B037_9ACTN</name>
<accession>A0A918B037</accession>
<protein>
    <recommendedName>
        <fullName evidence="4">Leucine-binding protein domain-containing protein</fullName>
    </recommendedName>
</protein>